<keyword evidence="2" id="KW-0539">Nucleus</keyword>
<dbReference type="Gene3D" id="4.10.240.10">
    <property type="entry name" value="Zn(2)-C6 fungal-type DNA-binding domain"/>
    <property type="match status" value="1"/>
</dbReference>
<evidence type="ECO:0000313" key="6">
    <source>
        <dbReference type="EMBL" id="VTT56822.1"/>
    </source>
</evidence>
<dbReference type="SUPFAM" id="SSF57701">
    <property type="entry name" value="Zn2/Cys6 DNA-binding domain"/>
    <property type="match status" value="1"/>
</dbReference>
<dbReference type="PROSITE" id="PS00463">
    <property type="entry name" value="ZN2_CY6_FUNGAL_1"/>
    <property type="match status" value="1"/>
</dbReference>
<dbReference type="PROSITE" id="PS50048">
    <property type="entry name" value="ZN2_CY6_FUNGAL_2"/>
    <property type="match status" value="1"/>
</dbReference>
<keyword evidence="4" id="KW-0472">Membrane</keyword>
<feature type="transmembrane region" description="Helical" evidence="4">
    <location>
        <begin position="790"/>
        <end position="811"/>
    </location>
</feature>
<feature type="transmembrane region" description="Helical" evidence="4">
    <location>
        <begin position="1069"/>
        <end position="1091"/>
    </location>
</feature>
<keyword evidence="4" id="KW-1133">Transmembrane helix</keyword>
<feature type="transmembrane region" description="Helical" evidence="4">
    <location>
        <begin position="932"/>
        <end position="956"/>
    </location>
</feature>
<dbReference type="Pfam" id="PF04082">
    <property type="entry name" value="Fungal_trans"/>
    <property type="match status" value="1"/>
</dbReference>
<feature type="region of interest" description="Disordered" evidence="3">
    <location>
        <begin position="1"/>
        <end position="48"/>
    </location>
</feature>
<sequence length="1159" mass="131591">MIPHRTPSISEASTSSAQQTSQAGGPRRLLPAARPQPAENSTHYHTAPLARKRAPIALACESCRQKKVKCNGARPVCSQCRARKSGCVYRVASDTDYRDKYEALLESHPAAVVYRAIQSRPRNEGLEIVRRIQAGVDAETLMRQLSSADLLLQVQLEPETRSRYQFIYSPLMPTYLQTDENPFMRSLVHEWSTRDDVVSIASPVFTDTDLGYRAQYLRPHHAATIVDSRLDEIMPSRWTAVNVSDDKMRELVRAYFLQEYDWFTFFHKDYFFDDMTSGSNTFCSSLLVNAVLAVGCQCRNNVSEPAEYWNPNSLGYKFLEEAKRLWIVEVTYNRSLTTLQAALVLNTIINMFDMDHLSSEFLVRSIEIAHELGLFEPTTYIMNKKLRNSYDLTAWSLFHWQCTLSYQFMTQPLLTAPPKTPLPDPEHDPNWYSEIWLKYPSSSTLVPLRIGLVFKAKMSFSVLLNEAMLEVDKDSTDSYLFQNGGKKIVEMTERLDAWYKSMPEPLSPTKIVSPSQLKLHLHYCYVIIQLYEILAPGGQRQAPNLPSEEDELQRSLSKYRGYFETILRIHYLRHSFEYGNMMLTRFLAMLAFLSLSKIESLTTSTGPGHIMTGSGLDIGDTDPKEARATLLIAQKGLSDQGRGYYLPRTLLRDVLANMTASDATILQSFITIPSEGPEKMQERKMYMESHCPPDILRIANDPNKQPDGNWIRSSISLHPTMTTPTISSGSALWLKGLRGIGALFVYFHHHQQFPRDDVDAVMLERSFGYRGRYELATMPFIRLLFSGGHFAVAIFFVASGYALSATPLRLIHAARYEKLGAVIASSLFRRWLRLFAPVFVTTLVVILFQHGIEALWPGIGLSELSLYGDIVLLLQQLREFSFPFFRKTGPSGYAATFDHNPHLWTIQVEFIGSLIIYMSLVALSRLKTISRIFWMTFMIMYFLYFVDCWYGAMFIAGMLTCDIHLLTSADTFHRESQENGDIRAGFGKWAVIIVGLYLGGVPHVPSTRLLARNPGWTLLSSLKPEIMADPKWIYLFWSATLIVGVVPYMQIIKKILCSRICQELGRISYGLYLIHGPVMWTFGAALYSWAGCCRAANSGQETLQSILGLELGFVLSHFILLPLTLALARLVADLVDAPSIRLAKWLYESSLHKEPDNIY</sequence>
<evidence type="ECO:0000256" key="1">
    <source>
        <dbReference type="ARBA" id="ARBA00022723"/>
    </source>
</evidence>
<feature type="domain" description="Zn(2)-C6 fungal-type" evidence="5">
    <location>
        <begin position="59"/>
        <end position="89"/>
    </location>
</feature>
<keyword evidence="4" id="KW-0812">Transmembrane</keyword>
<dbReference type="InterPro" id="IPR002656">
    <property type="entry name" value="Acyl_transf_3_dom"/>
</dbReference>
<feature type="compositionally biased region" description="Low complexity" evidence="3">
    <location>
        <begin position="1"/>
        <end position="35"/>
    </location>
</feature>
<evidence type="ECO:0000256" key="3">
    <source>
        <dbReference type="SAM" id="MobiDB-lite"/>
    </source>
</evidence>
<dbReference type="GO" id="GO:0006351">
    <property type="term" value="P:DNA-templated transcription"/>
    <property type="evidence" value="ECO:0007669"/>
    <property type="project" value="InterPro"/>
</dbReference>
<dbReference type="Pfam" id="PF01757">
    <property type="entry name" value="Acyl_transf_3"/>
    <property type="match status" value="1"/>
</dbReference>
<evidence type="ECO:0000256" key="4">
    <source>
        <dbReference type="SAM" id="Phobius"/>
    </source>
</evidence>
<evidence type="ECO:0000259" key="5">
    <source>
        <dbReference type="PROSITE" id="PS50048"/>
    </source>
</evidence>
<dbReference type="InterPro" id="IPR053187">
    <property type="entry name" value="Notoamide_regulator"/>
</dbReference>
<dbReference type="GO" id="GO:0003677">
    <property type="term" value="F:DNA binding"/>
    <property type="evidence" value="ECO:0007669"/>
    <property type="project" value="InterPro"/>
</dbReference>
<dbReference type="Proteomes" id="UP000760494">
    <property type="component" value="Unassembled WGS sequence"/>
</dbReference>
<comment type="caution">
    <text evidence="6">The sequence shown here is derived from an EMBL/GenBank/DDBJ whole genome shotgun (WGS) entry which is preliminary data.</text>
</comment>
<dbReference type="InterPro" id="IPR007219">
    <property type="entry name" value="XnlR_reg_dom"/>
</dbReference>
<reference evidence="6" key="1">
    <citation type="submission" date="2019-05" db="EMBL/GenBank/DDBJ databases">
        <authorList>
            <person name="Piombo E."/>
        </authorList>
    </citation>
    <scope>NUCLEOTIDE SEQUENCE</scope>
    <source>
        <strain evidence="6">C2S</strain>
    </source>
</reference>
<proteinExistence type="predicted"/>
<dbReference type="GO" id="GO:0016747">
    <property type="term" value="F:acyltransferase activity, transferring groups other than amino-acyl groups"/>
    <property type="evidence" value="ECO:0007669"/>
    <property type="project" value="InterPro"/>
</dbReference>
<dbReference type="GO" id="GO:0000981">
    <property type="term" value="F:DNA-binding transcription factor activity, RNA polymerase II-specific"/>
    <property type="evidence" value="ECO:0007669"/>
    <property type="project" value="InterPro"/>
</dbReference>
<evidence type="ECO:0000256" key="2">
    <source>
        <dbReference type="ARBA" id="ARBA00023242"/>
    </source>
</evidence>
<feature type="transmembrane region" description="Helical" evidence="4">
    <location>
        <begin position="1111"/>
        <end position="1132"/>
    </location>
</feature>
<keyword evidence="1" id="KW-0479">Metal-binding</keyword>
<evidence type="ECO:0000313" key="7">
    <source>
        <dbReference type="Proteomes" id="UP000760494"/>
    </source>
</evidence>
<feature type="transmembrane region" description="Helical" evidence="4">
    <location>
        <begin position="831"/>
        <end position="852"/>
    </location>
</feature>
<dbReference type="SMART" id="SM00066">
    <property type="entry name" value="GAL4"/>
    <property type="match status" value="1"/>
</dbReference>
<dbReference type="InterPro" id="IPR036864">
    <property type="entry name" value="Zn2-C6_fun-type_DNA-bd_sf"/>
</dbReference>
<dbReference type="CDD" id="cd00067">
    <property type="entry name" value="GAL4"/>
    <property type="match status" value="1"/>
</dbReference>
<protein>
    <recommendedName>
        <fullName evidence="5">Zn(2)-C6 fungal-type domain-containing protein</fullName>
    </recommendedName>
</protein>
<feature type="transmembrane region" description="Helical" evidence="4">
    <location>
        <begin position="1032"/>
        <end position="1049"/>
    </location>
</feature>
<accession>A0A9Q9REN1</accession>
<dbReference type="PANTHER" id="PTHR47256:SF1">
    <property type="entry name" value="ZN(II)2CYS6 TRANSCRIPTION FACTOR (EUROFUNG)"/>
    <property type="match status" value="1"/>
</dbReference>
<dbReference type="PANTHER" id="PTHR47256">
    <property type="entry name" value="ZN(II)2CYS6 TRANSCRIPTION FACTOR (EUROFUNG)-RELATED"/>
    <property type="match status" value="1"/>
</dbReference>
<dbReference type="InterPro" id="IPR001138">
    <property type="entry name" value="Zn2Cys6_DnaBD"/>
</dbReference>
<dbReference type="GO" id="GO:0008270">
    <property type="term" value="F:zinc ion binding"/>
    <property type="evidence" value="ECO:0007669"/>
    <property type="project" value="InterPro"/>
</dbReference>
<dbReference type="Pfam" id="PF00172">
    <property type="entry name" value="Zn_clus"/>
    <property type="match status" value="1"/>
</dbReference>
<dbReference type="CDD" id="cd12148">
    <property type="entry name" value="fungal_TF_MHR"/>
    <property type="match status" value="1"/>
</dbReference>
<gene>
    <name evidence="6" type="ORF">C2S_13307</name>
</gene>
<organism evidence="6 7">
    <name type="scientific">Fusarium fujikuroi</name>
    <name type="common">Bakanae and foot rot disease fungus</name>
    <name type="synonym">Gibberella fujikuroi</name>
    <dbReference type="NCBI Taxonomy" id="5127"/>
    <lineage>
        <taxon>Eukaryota</taxon>
        <taxon>Fungi</taxon>
        <taxon>Dikarya</taxon>
        <taxon>Ascomycota</taxon>
        <taxon>Pezizomycotina</taxon>
        <taxon>Sordariomycetes</taxon>
        <taxon>Hypocreomycetidae</taxon>
        <taxon>Hypocreales</taxon>
        <taxon>Nectriaceae</taxon>
        <taxon>Fusarium</taxon>
        <taxon>Fusarium fujikuroi species complex</taxon>
    </lineage>
</organism>
<dbReference type="EMBL" id="CABFJX010000004">
    <property type="protein sequence ID" value="VTT56822.1"/>
    <property type="molecule type" value="Genomic_DNA"/>
</dbReference>
<name>A0A9Q9REN1_FUSFU</name>
<dbReference type="AlphaFoldDB" id="A0A9Q9REN1"/>
<feature type="transmembrane region" description="Helical" evidence="4">
    <location>
        <begin position="903"/>
        <end position="923"/>
    </location>
</feature>